<dbReference type="GO" id="GO:0006508">
    <property type="term" value="P:proteolysis"/>
    <property type="evidence" value="ECO:0007669"/>
    <property type="project" value="InterPro"/>
</dbReference>
<dbReference type="GO" id="GO:0070004">
    <property type="term" value="F:cysteine-type exopeptidase activity"/>
    <property type="evidence" value="ECO:0007669"/>
    <property type="project" value="InterPro"/>
</dbReference>
<dbReference type="GO" id="GO:0016805">
    <property type="term" value="F:dipeptidase activity"/>
    <property type="evidence" value="ECO:0007669"/>
    <property type="project" value="InterPro"/>
</dbReference>
<dbReference type="InterPro" id="IPR005322">
    <property type="entry name" value="Peptidase_C69"/>
</dbReference>
<protein>
    <recommendedName>
        <fullName evidence="5">Dipeptidase</fullName>
    </recommendedName>
</protein>
<dbReference type="PANTHER" id="PTHR12994">
    <property type="entry name" value="SECERNIN"/>
    <property type="match status" value="1"/>
</dbReference>
<reference evidence="3 4" key="1">
    <citation type="submission" date="2018-08" db="EMBL/GenBank/DDBJ databases">
        <title>Aphanomyces genome sequencing and annotation.</title>
        <authorList>
            <person name="Minardi D."/>
            <person name="Oidtmann B."/>
            <person name="Van Der Giezen M."/>
            <person name="Studholme D.J."/>
        </authorList>
    </citation>
    <scope>NUCLEOTIDE SEQUENCE [LARGE SCALE GENOMIC DNA]</scope>
    <source>
        <strain evidence="3 4">NJM0002</strain>
    </source>
</reference>
<keyword evidence="4" id="KW-1185">Reference proteome</keyword>
<evidence type="ECO:0008006" key="5">
    <source>
        <dbReference type="Google" id="ProtNLM"/>
    </source>
</evidence>
<sequence length="376" mass="41251">MQHILSTLVVAWPIETVAAVGEDRGPTYSKANLDKSLFNWTDTKAIGSIPQVNHTYGYVEGVYGIMNEHQLGIGESTCGAKLWTKPVSQGGKALLDITELGRIALERTKTAKEAILLMGRLAEQYGYYGASWDSADGAMDEAGEALTVADPKEGWMFHILPDDSGTSAVWVAQRVPDNHITAIANQFVIRHINLTDSDNFLGSSNIFDVAIRNSFWDSTTPFDFTAAYALRESNPYTMTRRVWRILSLANSTIDLSPFTDAIATNYPFGPYAPSDTAYFPIYPKVSAVPDVASRGSLHAFDMSAAFWLNALIGNYASRYYKFTQPVVRAAQLRIEAKALEAQPAIHDKALSIFQSQGDEALETYLTNVCTSFAADA</sequence>
<dbReference type="AlphaFoldDB" id="A0A3R6YWU0"/>
<evidence type="ECO:0000256" key="2">
    <source>
        <dbReference type="SAM" id="SignalP"/>
    </source>
</evidence>
<organism evidence="3 4">
    <name type="scientific">Aphanomyces invadans</name>
    <dbReference type="NCBI Taxonomy" id="157072"/>
    <lineage>
        <taxon>Eukaryota</taxon>
        <taxon>Sar</taxon>
        <taxon>Stramenopiles</taxon>
        <taxon>Oomycota</taxon>
        <taxon>Saprolegniomycetes</taxon>
        <taxon>Saprolegniales</taxon>
        <taxon>Verrucalvaceae</taxon>
        <taxon>Aphanomyces</taxon>
    </lineage>
</organism>
<evidence type="ECO:0000256" key="1">
    <source>
        <dbReference type="ARBA" id="ARBA00005705"/>
    </source>
</evidence>
<feature type="chain" id="PRO_5018550832" description="Dipeptidase" evidence="2">
    <location>
        <begin position="20"/>
        <end position="376"/>
    </location>
</feature>
<accession>A0A3R6YWU0</accession>
<dbReference type="Pfam" id="PF03577">
    <property type="entry name" value="Peptidase_C69"/>
    <property type="match status" value="1"/>
</dbReference>
<dbReference type="PANTHER" id="PTHR12994:SF17">
    <property type="entry name" value="LD30995P"/>
    <property type="match status" value="1"/>
</dbReference>
<evidence type="ECO:0000313" key="4">
    <source>
        <dbReference type="Proteomes" id="UP000285060"/>
    </source>
</evidence>
<evidence type="ECO:0000313" key="3">
    <source>
        <dbReference type="EMBL" id="RHY20026.1"/>
    </source>
</evidence>
<comment type="caution">
    <text evidence="3">The sequence shown here is derived from an EMBL/GenBank/DDBJ whole genome shotgun (WGS) entry which is preliminary data.</text>
</comment>
<keyword evidence="2" id="KW-0732">Signal</keyword>
<name>A0A3R6YWU0_9STRA</name>
<proteinExistence type="inferred from homology"/>
<gene>
    <name evidence="3" type="ORF">DYB32_010124</name>
</gene>
<feature type="non-terminal residue" evidence="3">
    <location>
        <position position="376"/>
    </location>
</feature>
<dbReference type="EMBL" id="QUSY01002760">
    <property type="protein sequence ID" value="RHY20026.1"/>
    <property type="molecule type" value="Genomic_DNA"/>
</dbReference>
<comment type="similarity">
    <text evidence="1">Belongs to the peptidase C69 family. Secernin subfamily.</text>
</comment>
<dbReference type="VEuPathDB" id="FungiDB:H310_10281"/>
<dbReference type="Proteomes" id="UP000285060">
    <property type="component" value="Unassembled WGS sequence"/>
</dbReference>
<feature type="signal peptide" evidence="2">
    <location>
        <begin position="1"/>
        <end position="19"/>
    </location>
</feature>